<dbReference type="InterPro" id="IPR003439">
    <property type="entry name" value="ABC_transporter-like_ATP-bd"/>
</dbReference>
<dbReference type="PANTHER" id="PTHR24223:SF443">
    <property type="entry name" value="MULTIDRUG-RESISTANCE LIKE PROTEIN 1, ISOFORM I"/>
    <property type="match status" value="1"/>
</dbReference>
<feature type="domain" description="ABC transmembrane type-1" evidence="12">
    <location>
        <begin position="158"/>
        <end position="439"/>
    </location>
</feature>
<dbReference type="EMBL" id="JABXBU010002072">
    <property type="protein sequence ID" value="KAF8778437.1"/>
    <property type="molecule type" value="Genomic_DNA"/>
</dbReference>
<dbReference type="Gene3D" id="3.40.50.300">
    <property type="entry name" value="P-loop containing nucleotide triphosphate hydrolases"/>
    <property type="match status" value="2"/>
</dbReference>
<feature type="transmembrane region" description="Helical" evidence="10">
    <location>
        <begin position="190"/>
        <end position="210"/>
    </location>
</feature>
<dbReference type="PANTHER" id="PTHR24223">
    <property type="entry name" value="ATP-BINDING CASSETTE SUB-FAMILY C"/>
    <property type="match status" value="1"/>
</dbReference>
<dbReference type="PROSITE" id="PS50929">
    <property type="entry name" value="ABC_TM1F"/>
    <property type="match status" value="1"/>
</dbReference>
<dbReference type="SUPFAM" id="SSF52540">
    <property type="entry name" value="P-loop containing nucleoside triphosphate hydrolases"/>
    <property type="match status" value="2"/>
</dbReference>
<dbReference type="GO" id="GO:0005524">
    <property type="term" value="F:ATP binding"/>
    <property type="evidence" value="ECO:0007669"/>
    <property type="project" value="UniProtKB-KW"/>
</dbReference>
<dbReference type="SMART" id="SM00382">
    <property type="entry name" value="AAA"/>
    <property type="match status" value="2"/>
</dbReference>
<keyword evidence="3" id="KW-0813">Transport</keyword>
<feature type="transmembrane region" description="Helical" evidence="10">
    <location>
        <begin position="153"/>
        <end position="178"/>
    </location>
</feature>
<proteinExistence type="inferred from homology"/>
<dbReference type="Pfam" id="PF00005">
    <property type="entry name" value="ABC_tran"/>
    <property type="match status" value="2"/>
</dbReference>
<protein>
    <submittedName>
        <fullName evidence="13">Multidrug resistance-associated protein 1 like</fullName>
    </submittedName>
</protein>
<dbReference type="PROSITE" id="PS00211">
    <property type="entry name" value="ABC_TRANSPORTER_1"/>
    <property type="match status" value="1"/>
</dbReference>
<feature type="transmembrane region" description="Helical" evidence="10">
    <location>
        <begin position="265"/>
        <end position="287"/>
    </location>
</feature>
<evidence type="ECO:0000256" key="9">
    <source>
        <dbReference type="ARBA" id="ARBA00023136"/>
    </source>
</evidence>
<keyword evidence="6" id="KW-0547">Nucleotide-binding</keyword>
<evidence type="ECO:0000256" key="2">
    <source>
        <dbReference type="ARBA" id="ARBA00009726"/>
    </source>
</evidence>
<keyword evidence="7" id="KW-0067">ATP-binding</keyword>
<reference evidence="13" key="2">
    <citation type="submission" date="2020-06" db="EMBL/GenBank/DDBJ databases">
        <authorList>
            <person name="Sheffer M."/>
        </authorList>
    </citation>
    <scope>NUCLEOTIDE SEQUENCE</scope>
</reference>
<feature type="domain" description="ABC transporter" evidence="11">
    <location>
        <begin position="473"/>
        <end position="695"/>
    </location>
</feature>
<dbReference type="FunFam" id="3.40.50.300:FF:000074">
    <property type="entry name" value="Multidrug resistance-associated protein 5 isoform 1"/>
    <property type="match status" value="1"/>
</dbReference>
<dbReference type="PROSITE" id="PS50893">
    <property type="entry name" value="ABC_TRANSPORTER_2"/>
    <property type="match status" value="2"/>
</dbReference>
<comment type="similarity">
    <text evidence="2">Belongs to the ABC transporter superfamily. ABCC family. Conjugate transporter (TC 3.A.1.208) subfamily.</text>
</comment>
<keyword evidence="9 10" id="KW-0472">Membrane</keyword>
<evidence type="ECO:0000256" key="1">
    <source>
        <dbReference type="ARBA" id="ARBA00004128"/>
    </source>
</evidence>
<comment type="caution">
    <text evidence="13">The sequence shown here is derived from an EMBL/GenBank/DDBJ whole genome shotgun (WGS) entry which is preliminary data.</text>
</comment>
<dbReference type="InterPro" id="IPR003593">
    <property type="entry name" value="AAA+_ATPase"/>
</dbReference>
<dbReference type="FunFam" id="3.40.50.300:FF:000997">
    <property type="entry name" value="Multidrug resistance-associated protein 1"/>
    <property type="match status" value="1"/>
</dbReference>
<reference evidence="13" key="1">
    <citation type="journal article" date="2020" name="bioRxiv">
        <title>Chromosome-level reference genome of the European wasp spider Argiope bruennichi: a resource for studies on range expansion and evolutionary adaptation.</title>
        <authorList>
            <person name="Sheffer M.M."/>
            <person name="Hoppe A."/>
            <person name="Krehenwinkel H."/>
            <person name="Uhl G."/>
            <person name="Kuss A.W."/>
            <person name="Jensen L."/>
            <person name="Jensen C."/>
            <person name="Gillespie R.G."/>
            <person name="Hoff K.J."/>
            <person name="Prost S."/>
        </authorList>
    </citation>
    <scope>NUCLEOTIDE SEQUENCE</scope>
</reference>
<keyword evidence="5" id="KW-0677">Repeat</keyword>
<evidence type="ECO:0000256" key="10">
    <source>
        <dbReference type="SAM" id="Phobius"/>
    </source>
</evidence>
<dbReference type="CDD" id="cd18595">
    <property type="entry name" value="ABC_6TM_MRP1_2_3_6_D1_like"/>
    <property type="match status" value="1"/>
</dbReference>
<evidence type="ECO:0000256" key="4">
    <source>
        <dbReference type="ARBA" id="ARBA00022692"/>
    </source>
</evidence>
<dbReference type="GO" id="GO:0005774">
    <property type="term" value="C:vacuolar membrane"/>
    <property type="evidence" value="ECO:0007669"/>
    <property type="project" value="UniProtKB-SubCell"/>
</dbReference>
<dbReference type="InterPro" id="IPR017871">
    <property type="entry name" value="ABC_transporter-like_CS"/>
</dbReference>
<evidence type="ECO:0000256" key="3">
    <source>
        <dbReference type="ARBA" id="ARBA00022448"/>
    </source>
</evidence>
<evidence type="ECO:0000259" key="11">
    <source>
        <dbReference type="PROSITE" id="PS50893"/>
    </source>
</evidence>
<organism evidence="13 14">
    <name type="scientific">Argiope bruennichi</name>
    <name type="common">Wasp spider</name>
    <name type="synonym">Aranea bruennichi</name>
    <dbReference type="NCBI Taxonomy" id="94029"/>
    <lineage>
        <taxon>Eukaryota</taxon>
        <taxon>Metazoa</taxon>
        <taxon>Ecdysozoa</taxon>
        <taxon>Arthropoda</taxon>
        <taxon>Chelicerata</taxon>
        <taxon>Arachnida</taxon>
        <taxon>Araneae</taxon>
        <taxon>Araneomorphae</taxon>
        <taxon>Entelegynae</taxon>
        <taxon>Araneoidea</taxon>
        <taxon>Araneidae</taxon>
        <taxon>Argiope</taxon>
    </lineage>
</organism>
<dbReference type="SUPFAM" id="SSF90123">
    <property type="entry name" value="ABC transporter transmembrane region"/>
    <property type="match status" value="2"/>
</dbReference>
<evidence type="ECO:0000256" key="7">
    <source>
        <dbReference type="ARBA" id="ARBA00022840"/>
    </source>
</evidence>
<evidence type="ECO:0000313" key="14">
    <source>
        <dbReference type="Proteomes" id="UP000807504"/>
    </source>
</evidence>
<evidence type="ECO:0000256" key="6">
    <source>
        <dbReference type="ARBA" id="ARBA00022741"/>
    </source>
</evidence>
<dbReference type="GO" id="GO:0016887">
    <property type="term" value="F:ATP hydrolysis activity"/>
    <property type="evidence" value="ECO:0007669"/>
    <property type="project" value="InterPro"/>
</dbReference>
<keyword evidence="14" id="KW-1185">Reference proteome</keyword>
<dbReference type="InterPro" id="IPR050173">
    <property type="entry name" value="ABC_transporter_C-like"/>
</dbReference>
<feature type="transmembrane region" description="Helical" evidence="10">
    <location>
        <begin position="43"/>
        <end position="62"/>
    </location>
</feature>
<feature type="domain" description="ABC transporter" evidence="11">
    <location>
        <begin position="878"/>
        <end position="1112"/>
    </location>
</feature>
<evidence type="ECO:0000256" key="8">
    <source>
        <dbReference type="ARBA" id="ARBA00022989"/>
    </source>
</evidence>
<dbReference type="Gene3D" id="1.20.1560.10">
    <property type="entry name" value="ABC transporter type 1, transmembrane domain"/>
    <property type="match status" value="2"/>
</dbReference>
<evidence type="ECO:0000259" key="12">
    <source>
        <dbReference type="PROSITE" id="PS50929"/>
    </source>
</evidence>
<evidence type="ECO:0000313" key="13">
    <source>
        <dbReference type="EMBL" id="KAF8778437.1"/>
    </source>
</evidence>
<dbReference type="AlphaFoldDB" id="A0A8T0ERS7"/>
<dbReference type="Proteomes" id="UP000807504">
    <property type="component" value="Unassembled WGS sequence"/>
</dbReference>
<evidence type="ECO:0000256" key="5">
    <source>
        <dbReference type="ARBA" id="ARBA00022737"/>
    </source>
</evidence>
<dbReference type="GO" id="GO:0140359">
    <property type="term" value="F:ABC-type transporter activity"/>
    <property type="evidence" value="ECO:0007669"/>
    <property type="project" value="InterPro"/>
</dbReference>
<gene>
    <name evidence="13" type="ORF">HNY73_015161</name>
</gene>
<keyword evidence="8 10" id="KW-1133">Transmembrane helix</keyword>
<name>A0A8T0ERS7_ARGBR</name>
<comment type="subcellular location">
    <subcellularLocation>
        <location evidence="1">Vacuole membrane</location>
        <topology evidence="1">Multi-pass membrane protein</topology>
    </subcellularLocation>
</comment>
<dbReference type="CDD" id="cd03250">
    <property type="entry name" value="ABCC_MRP_domain1"/>
    <property type="match status" value="1"/>
</dbReference>
<feature type="transmembrane region" description="Helical" evidence="10">
    <location>
        <begin position="293"/>
        <end position="314"/>
    </location>
</feature>
<feature type="transmembrane region" description="Helical" evidence="10">
    <location>
        <begin position="5"/>
        <end position="23"/>
    </location>
</feature>
<dbReference type="Pfam" id="PF00664">
    <property type="entry name" value="ABC_membrane"/>
    <property type="match status" value="1"/>
</dbReference>
<accession>A0A8T0ERS7</accession>
<keyword evidence="4 10" id="KW-0812">Transmembrane</keyword>
<feature type="transmembrane region" description="Helical" evidence="10">
    <location>
        <begin position="374"/>
        <end position="401"/>
    </location>
</feature>
<dbReference type="InterPro" id="IPR027417">
    <property type="entry name" value="P-loop_NTPase"/>
</dbReference>
<sequence>MILSFCLCIMSCIWCGITIYDIYPDQGSAFLTYFILKSKDASGVIFILNLLFYPIIFIQLILSVFTDRKRFSALQEANIMDEVSFLSYITFLWFIKYIYKGRKKLLTVEDFFFSSTYLTAKTVYASFEKHWKYYLLPEKHPDISLLWALFKAFWPWTVGVILINIFCGIMLLIPPLLLDRIIDFTNDDSYSWRGPFFAVLILLVDFIGKMLTNNSVHLMAISSIQLQSALMGAIFRKNLVMANSARKDYNSGNLMSLLTVDVKRVQWFIMQFAALLIAPFKIALIIYVMWQYIGVSTLAGVVVIGVLFPFSYYVSRIGWKYNDKQMEVKDFRLKLMNEILNGIKILKLYAWEIPFAGRVSKARNDEIKWIRYSFFTFLVTSFVYRCAPFMISIATFATFLLKDHNNVLSPTKAFVTLTLMEQLRYALFELPDAVADLIQFNISLKRLRKFFSCENKDEKVVGNYPDRGEAITVKEASFSWACDSDYVLRNINLHVPKGKLIAVIGPVGSGKSSLLSALLGEFYKRNGSVNLKGTIAYVPQVTWVLNRSLKNNILLVKHMAEEKYNKILDLCCLRPDLEILPAGDETEIGEKGVNLSGGQKLRVNLAQAVYQDKDIYLLDDPLSAVDVHVRKSLFNDVIGSNGLLTNKTRILVTHDTSVLPDVDLIVSMKEGKIDEMGSYKELLSKKGSFANFVEEHSTHKATEESEVENEILIDEEEKYRLTDNERMEIGGVRRLVYFNYVKKMGIPMFVGSALGFMAYVAFQACGNVWLSKWSSDVPKNETINNSHTIWRLSIYGTFGLAQAIQNREALNPAVVGLIITYSFVVTDALRWFVRINSELENKSISIERIEEYCNLEPEAPWDLSHEKLTEDWPQNGIISFEDYSTRYRENLDLVLKEINLSIEASEKVGIIGRTGAGKSSVTLSLFRIIEPVSGTISIDDIDITKIGLHNLRKKFTIIPQDPVLFTGTLRINLDPNNEYSDDQLWESLEKSYLKTFVSNLQEGLEYEIEEGGSNLSAGQRQLVCLARALLKNSKILVLDEATASVDMDTDNLIQNTIRTAFADRTVITIAHRINTVLDYDKIVVLENGNIVEVGNPSNLLENQNSRFYSMNKQAGLI</sequence>
<dbReference type="CDD" id="cd03244">
    <property type="entry name" value="ABCC_MRP_domain2"/>
    <property type="match status" value="1"/>
</dbReference>
<dbReference type="InterPro" id="IPR011527">
    <property type="entry name" value="ABC1_TM_dom"/>
</dbReference>
<feature type="transmembrane region" description="Helical" evidence="10">
    <location>
        <begin position="216"/>
        <end position="235"/>
    </location>
</feature>
<dbReference type="InterPro" id="IPR036640">
    <property type="entry name" value="ABC1_TM_sf"/>
</dbReference>
<dbReference type="FunFam" id="1.20.1560.10:FF:000006">
    <property type="entry name" value="ATP-binding cassette, sub-family C (CFTR/MRP), member 9"/>
    <property type="match status" value="1"/>
</dbReference>